<name>A0A934ULB2_9SPHI</name>
<evidence type="ECO:0000313" key="2">
    <source>
        <dbReference type="Proteomes" id="UP000613193"/>
    </source>
</evidence>
<dbReference type="AlphaFoldDB" id="A0A934ULB2"/>
<proteinExistence type="predicted"/>
<dbReference type="EMBL" id="JAEHFW010000001">
    <property type="protein sequence ID" value="MBK0377721.1"/>
    <property type="molecule type" value="Genomic_DNA"/>
</dbReference>
<dbReference type="Proteomes" id="UP000613193">
    <property type="component" value="Unassembled WGS sequence"/>
</dbReference>
<comment type="caution">
    <text evidence="1">The sequence shown here is derived from an EMBL/GenBank/DDBJ whole genome shotgun (WGS) entry which is preliminary data.</text>
</comment>
<reference evidence="1" key="1">
    <citation type="submission" date="2020-12" db="EMBL/GenBank/DDBJ databases">
        <title>Bacterial novel species Mucilaginibacter sp. SD-g isolated from soil.</title>
        <authorList>
            <person name="Jung H.-Y."/>
        </authorList>
    </citation>
    <scope>NUCLEOTIDE SEQUENCE</scope>
    <source>
        <strain evidence="1">SD-g</strain>
    </source>
</reference>
<keyword evidence="2" id="KW-1185">Reference proteome</keyword>
<sequence length="89" mass="10360">MNAYQQKWVEVLRGANIKGWKVEVNGDDIMVEMPHVTDLKLIEDNVPETLAAISLDIKMPKQRLVFHFHNGHEKFEYILNPTEDDLDRA</sequence>
<gene>
    <name evidence="1" type="ORF">I5M19_00270</name>
</gene>
<organism evidence="1 2">
    <name type="scientific">Mucilaginibacter segetis</name>
    <dbReference type="NCBI Taxonomy" id="2793071"/>
    <lineage>
        <taxon>Bacteria</taxon>
        <taxon>Pseudomonadati</taxon>
        <taxon>Bacteroidota</taxon>
        <taxon>Sphingobacteriia</taxon>
        <taxon>Sphingobacteriales</taxon>
        <taxon>Sphingobacteriaceae</taxon>
        <taxon>Mucilaginibacter</taxon>
    </lineage>
</organism>
<evidence type="ECO:0000313" key="1">
    <source>
        <dbReference type="EMBL" id="MBK0377721.1"/>
    </source>
</evidence>
<dbReference type="RefSeq" id="WP_200062891.1">
    <property type="nucleotide sequence ID" value="NZ_JAEHFW010000001.1"/>
</dbReference>
<protein>
    <submittedName>
        <fullName evidence="1">Uncharacterized protein</fullName>
    </submittedName>
</protein>
<accession>A0A934ULB2</accession>